<dbReference type="RefSeq" id="WP_173083860.1">
    <property type="nucleotide sequence ID" value="NZ_BLTE01000008.1"/>
</dbReference>
<reference evidence="1 2" key="1">
    <citation type="submission" date="2020-04" db="EMBL/GenBank/DDBJ databases">
        <authorList>
            <consortium name="Desulfovibrio sp. FSS-1 genome sequencing consortium"/>
            <person name="Shimoshige H."/>
            <person name="Kobayashi H."/>
            <person name="Maekawa T."/>
        </authorList>
    </citation>
    <scope>NUCLEOTIDE SEQUENCE [LARGE SCALE GENOMIC DNA]</scope>
    <source>
        <strain evidence="1 2">SIID29052-01</strain>
    </source>
</reference>
<organism evidence="1 2">
    <name type="scientific">Fundidesulfovibrio magnetotacticus</name>
    <dbReference type="NCBI Taxonomy" id="2730080"/>
    <lineage>
        <taxon>Bacteria</taxon>
        <taxon>Pseudomonadati</taxon>
        <taxon>Thermodesulfobacteriota</taxon>
        <taxon>Desulfovibrionia</taxon>
        <taxon>Desulfovibrionales</taxon>
        <taxon>Desulfovibrionaceae</taxon>
        <taxon>Fundidesulfovibrio</taxon>
    </lineage>
</organism>
<sequence>MSLSQDQASLLRAVAQFADVARYHGVMPRKLLLSHDEEGAGVLVEQGFAEWATFTYGCGKKMKGLRITPEGERAAGRQADSPAVLDDAGRELALEHLLILQDLRHFCRMPRYRRMMPVKKARHYVECDFEDLVNRGYILKMKLKAAGERSLKGYVISGKGLRALQDAGID</sequence>
<accession>A0A6V8LN72</accession>
<protein>
    <submittedName>
        <fullName evidence="1">Uncharacterized protein</fullName>
    </submittedName>
</protein>
<name>A0A6V8LN72_9BACT</name>
<evidence type="ECO:0000313" key="2">
    <source>
        <dbReference type="Proteomes" id="UP000494245"/>
    </source>
</evidence>
<dbReference type="EMBL" id="BLTE01000008">
    <property type="protein sequence ID" value="GFK94102.1"/>
    <property type="molecule type" value="Genomic_DNA"/>
</dbReference>
<dbReference type="AlphaFoldDB" id="A0A6V8LN72"/>
<dbReference type="Proteomes" id="UP000494245">
    <property type="component" value="Unassembled WGS sequence"/>
</dbReference>
<gene>
    <name evidence="1" type="ORF">NNJEOMEG_01941</name>
</gene>
<evidence type="ECO:0000313" key="1">
    <source>
        <dbReference type="EMBL" id="GFK94102.1"/>
    </source>
</evidence>
<comment type="caution">
    <text evidence="1">The sequence shown here is derived from an EMBL/GenBank/DDBJ whole genome shotgun (WGS) entry which is preliminary data.</text>
</comment>
<keyword evidence="2" id="KW-1185">Reference proteome</keyword>
<reference evidence="1 2" key="2">
    <citation type="submission" date="2020-05" db="EMBL/GenBank/DDBJ databases">
        <title>Draft genome sequence of Desulfovibrio sp. strainFSS-1.</title>
        <authorList>
            <person name="Shimoshige H."/>
            <person name="Kobayashi H."/>
            <person name="Maekawa T."/>
        </authorList>
    </citation>
    <scope>NUCLEOTIDE SEQUENCE [LARGE SCALE GENOMIC DNA]</scope>
    <source>
        <strain evidence="1 2">SIID29052-01</strain>
    </source>
</reference>
<proteinExistence type="predicted"/>